<comment type="caution">
    <text evidence="2">The sequence shown here is derived from an EMBL/GenBank/DDBJ whole genome shotgun (WGS) entry which is preliminary data.</text>
</comment>
<dbReference type="RefSeq" id="WP_160607377.1">
    <property type="nucleotide sequence ID" value="NZ_WTYF01000004.1"/>
</dbReference>
<evidence type="ECO:0000256" key="1">
    <source>
        <dbReference type="SAM" id="Phobius"/>
    </source>
</evidence>
<sequence length="85" mass="9695">MIVLKVLLAAVFALIGLWLWRMARRWSVNEEIPKEWVESIHPQPAGRDDPNFGKAVAWQELMALMAWLFAGLFVLSIGFELTGKL</sequence>
<accession>A0A844XYA2</accession>
<evidence type="ECO:0000313" key="2">
    <source>
        <dbReference type="EMBL" id="MXO50811.1"/>
    </source>
</evidence>
<keyword evidence="1" id="KW-0472">Membrane</keyword>
<reference evidence="2 3" key="1">
    <citation type="submission" date="2019-12" db="EMBL/GenBank/DDBJ databases">
        <title>Genomic-based taxomic classification of the family Erythrobacteraceae.</title>
        <authorList>
            <person name="Xu L."/>
        </authorList>
    </citation>
    <scope>NUCLEOTIDE SEQUENCE [LARGE SCALE GENOMIC DNA]</scope>
    <source>
        <strain evidence="2 3">DSM 16225</strain>
    </source>
</reference>
<dbReference type="AlphaFoldDB" id="A0A844XYA2"/>
<keyword evidence="1" id="KW-0812">Transmembrane</keyword>
<evidence type="ECO:0000313" key="3">
    <source>
        <dbReference type="Proteomes" id="UP000444185"/>
    </source>
</evidence>
<protein>
    <submittedName>
        <fullName evidence="2">Uncharacterized protein</fullName>
    </submittedName>
</protein>
<proteinExistence type="predicted"/>
<organism evidence="2 3">
    <name type="scientific">Qipengyuania gaetbuli</name>
    <dbReference type="NCBI Taxonomy" id="266952"/>
    <lineage>
        <taxon>Bacteria</taxon>
        <taxon>Pseudomonadati</taxon>
        <taxon>Pseudomonadota</taxon>
        <taxon>Alphaproteobacteria</taxon>
        <taxon>Sphingomonadales</taxon>
        <taxon>Erythrobacteraceae</taxon>
        <taxon>Qipengyuania</taxon>
    </lineage>
</organism>
<name>A0A844XYA2_9SPHN</name>
<keyword evidence="3" id="KW-1185">Reference proteome</keyword>
<gene>
    <name evidence="2" type="ORF">GRI42_05765</name>
</gene>
<keyword evidence="1" id="KW-1133">Transmembrane helix</keyword>
<feature type="transmembrane region" description="Helical" evidence="1">
    <location>
        <begin position="61"/>
        <end position="81"/>
    </location>
</feature>
<dbReference type="Proteomes" id="UP000444185">
    <property type="component" value="Unassembled WGS sequence"/>
</dbReference>
<dbReference type="OrthoDB" id="7605498at2"/>
<dbReference type="EMBL" id="WTYF01000004">
    <property type="protein sequence ID" value="MXO50811.1"/>
    <property type="molecule type" value="Genomic_DNA"/>
</dbReference>